<evidence type="ECO:0000256" key="4">
    <source>
        <dbReference type="ARBA" id="ARBA00022989"/>
    </source>
</evidence>
<dbReference type="AlphaFoldDB" id="A0A4P9W6T7"/>
<keyword evidence="8" id="KW-1185">Reference proteome</keyword>
<feature type="transmembrane region" description="Helical" evidence="6">
    <location>
        <begin position="19"/>
        <end position="40"/>
    </location>
</feature>
<accession>A0A4P9W6T7</accession>
<dbReference type="OrthoDB" id="5581259at2759"/>
<dbReference type="GO" id="GO:0016020">
    <property type="term" value="C:membrane"/>
    <property type="evidence" value="ECO:0007669"/>
    <property type="project" value="UniProtKB-SubCell"/>
</dbReference>
<comment type="similarity">
    <text evidence="2">Belongs to the PER33/POM33 family.</text>
</comment>
<keyword evidence="3 6" id="KW-0812">Transmembrane</keyword>
<dbReference type="PANTHER" id="PTHR12703:SF4">
    <property type="entry name" value="TRANSMEMBRANE PROTEIN 33"/>
    <property type="match status" value="1"/>
</dbReference>
<dbReference type="InterPro" id="IPR005344">
    <property type="entry name" value="TMEM33/Pom33"/>
</dbReference>
<name>A0A4P9W6T7_9FUNG</name>
<proteinExistence type="inferred from homology"/>
<dbReference type="Pfam" id="PF03661">
    <property type="entry name" value="TMEM33_Pom33"/>
    <property type="match status" value="1"/>
</dbReference>
<dbReference type="PANTHER" id="PTHR12703">
    <property type="entry name" value="TRANSMEMBRANE PROTEIN 33"/>
    <property type="match status" value="1"/>
</dbReference>
<dbReference type="InterPro" id="IPR051645">
    <property type="entry name" value="PER33/POM33_regulator"/>
</dbReference>
<feature type="transmembrane region" description="Helical" evidence="6">
    <location>
        <begin position="92"/>
        <end position="118"/>
    </location>
</feature>
<evidence type="ECO:0000256" key="3">
    <source>
        <dbReference type="ARBA" id="ARBA00022692"/>
    </source>
</evidence>
<dbReference type="GO" id="GO:0061024">
    <property type="term" value="P:membrane organization"/>
    <property type="evidence" value="ECO:0007669"/>
    <property type="project" value="TreeGrafter"/>
</dbReference>
<dbReference type="GO" id="GO:0005783">
    <property type="term" value="C:endoplasmic reticulum"/>
    <property type="evidence" value="ECO:0007669"/>
    <property type="project" value="TreeGrafter"/>
</dbReference>
<evidence type="ECO:0000256" key="6">
    <source>
        <dbReference type="SAM" id="Phobius"/>
    </source>
</evidence>
<evidence type="ECO:0000256" key="1">
    <source>
        <dbReference type="ARBA" id="ARBA00004141"/>
    </source>
</evidence>
<feature type="transmembrane region" description="Helical" evidence="6">
    <location>
        <begin position="170"/>
        <end position="194"/>
    </location>
</feature>
<evidence type="ECO:0000313" key="8">
    <source>
        <dbReference type="Proteomes" id="UP000269721"/>
    </source>
</evidence>
<keyword evidence="5 6" id="KW-0472">Membrane</keyword>
<dbReference type="GO" id="GO:0071786">
    <property type="term" value="P:endoplasmic reticulum tubular network organization"/>
    <property type="evidence" value="ECO:0007669"/>
    <property type="project" value="TreeGrafter"/>
</dbReference>
<comment type="subcellular location">
    <subcellularLocation>
        <location evidence="1">Membrane</location>
        <topology evidence="1">Multi-pass membrane protein</topology>
    </subcellularLocation>
</comment>
<gene>
    <name evidence="7" type="ORF">BDK51DRAFT_19053</name>
</gene>
<protein>
    <submittedName>
        <fullName evidence="7">Uncharacterized protein</fullName>
    </submittedName>
</protein>
<evidence type="ECO:0000313" key="7">
    <source>
        <dbReference type="EMBL" id="RKO87095.1"/>
    </source>
</evidence>
<reference evidence="8" key="1">
    <citation type="journal article" date="2018" name="Nat. Microbiol.">
        <title>Leveraging single-cell genomics to expand the fungal tree of life.</title>
        <authorList>
            <person name="Ahrendt S.R."/>
            <person name="Quandt C.A."/>
            <person name="Ciobanu D."/>
            <person name="Clum A."/>
            <person name="Salamov A."/>
            <person name="Andreopoulos B."/>
            <person name="Cheng J.F."/>
            <person name="Woyke T."/>
            <person name="Pelin A."/>
            <person name="Henrissat B."/>
            <person name="Reynolds N.K."/>
            <person name="Benny G.L."/>
            <person name="Smith M.E."/>
            <person name="James T.Y."/>
            <person name="Grigoriev I.V."/>
        </authorList>
    </citation>
    <scope>NUCLEOTIDE SEQUENCE [LARGE SCALE GENOMIC DNA]</scope>
</reference>
<organism evidence="7 8">
    <name type="scientific">Blyttiomyces helicus</name>
    <dbReference type="NCBI Taxonomy" id="388810"/>
    <lineage>
        <taxon>Eukaryota</taxon>
        <taxon>Fungi</taxon>
        <taxon>Fungi incertae sedis</taxon>
        <taxon>Chytridiomycota</taxon>
        <taxon>Chytridiomycota incertae sedis</taxon>
        <taxon>Chytridiomycetes</taxon>
        <taxon>Chytridiomycetes incertae sedis</taxon>
        <taxon>Blyttiomyces</taxon>
    </lineage>
</organism>
<evidence type="ECO:0000256" key="2">
    <source>
        <dbReference type="ARBA" id="ARBA00007322"/>
    </source>
</evidence>
<dbReference type="EMBL" id="KZ997684">
    <property type="protein sequence ID" value="RKO87095.1"/>
    <property type="molecule type" value="Genomic_DNA"/>
</dbReference>
<keyword evidence="4 6" id="KW-1133">Transmembrane helix</keyword>
<dbReference type="Proteomes" id="UP000269721">
    <property type="component" value="Unassembled WGS sequence"/>
</dbReference>
<sequence>MPPAVPVQTPPLTVRLSKLVLSIQFLWFVGHVTTALYYILYSRSSPTGGKNYSKAYYGTLLSYGIILYKSHGRPEFSRTYLQRILMDENTQYLFLSLIWVTSKPIFVTLIPFTTFSFFHTLNYTRTQLLPALFPPTSPSGHITTRLSPTLQSLVQNYQVPALSRVAFAEVWIIFPILIFSILTGNASIFTPVLYAQFLRFRYFVSPVTQAAFASLAVQCDRLAANERTPALAKKVYEKIREWVVNFGNAGQQQAAPAEPPAQ</sequence>
<evidence type="ECO:0000256" key="5">
    <source>
        <dbReference type="ARBA" id="ARBA00023136"/>
    </source>
</evidence>